<accession>A0A917N974</accession>
<sequence length="123" mass="13379">MKESTLIRLMNLLMFLGLALIGTALYLIIIKQLHVTMNIRGVQIIAAVVGAGLVLLLPSKLYLTLMLMKGSSTKPGLAGAKRSMQIKQPKSCTGDPSNPPEAVSSAMRKDKQICKSLDQETRR</sequence>
<protein>
    <submittedName>
        <fullName evidence="3">Uncharacterized protein</fullName>
    </submittedName>
</protein>
<organism evidence="3 4">
    <name type="scientific">Shewanella gelidii</name>
    <dbReference type="NCBI Taxonomy" id="1642821"/>
    <lineage>
        <taxon>Bacteria</taxon>
        <taxon>Pseudomonadati</taxon>
        <taxon>Pseudomonadota</taxon>
        <taxon>Gammaproteobacteria</taxon>
        <taxon>Alteromonadales</taxon>
        <taxon>Shewanellaceae</taxon>
        <taxon>Shewanella</taxon>
    </lineage>
</organism>
<keyword evidence="2" id="KW-0812">Transmembrane</keyword>
<feature type="transmembrane region" description="Helical" evidence="2">
    <location>
        <begin position="42"/>
        <end position="63"/>
    </location>
</feature>
<gene>
    <name evidence="3" type="ORF">GCM10009332_09090</name>
</gene>
<evidence type="ECO:0000256" key="2">
    <source>
        <dbReference type="SAM" id="Phobius"/>
    </source>
</evidence>
<evidence type="ECO:0000256" key="1">
    <source>
        <dbReference type="SAM" id="MobiDB-lite"/>
    </source>
</evidence>
<evidence type="ECO:0000313" key="4">
    <source>
        <dbReference type="Proteomes" id="UP000613743"/>
    </source>
</evidence>
<keyword evidence="4" id="KW-1185">Reference proteome</keyword>
<dbReference type="RefSeq" id="WP_188918324.1">
    <property type="nucleotide sequence ID" value="NZ_BMPZ01000002.1"/>
</dbReference>
<feature type="compositionally biased region" description="Polar residues" evidence="1">
    <location>
        <begin position="85"/>
        <end position="96"/>
    </location>
</feature>
<reference evidence="3" key="2">
    <citation type="submission" date="2020-09" db="EMBL/GenBank/DDBJ databases">
        <authorList>
            <person name="Sun Q."/>
            <person name="Ohkuma M."/>
        </authorList>
    </citation>
    <scope>NUCLEOTIDE SEQUENCE</scope>
    <source>
        <strain evidence="3">JCM 30804</strain>
    </source>
</reference>
<dbReference type="EMBL" id="BMPZ01000002">
    <property type="protein sequence ID" value="GGI73730.1"/>
    <property type="molecule type" value="Genomic_DNA"/>
</dbReference>
<dbReference type="Proteomes" id="UP000613743">
    <property type="component" value="Unassembled WGS sequence"/>
</dbReference>
<proteinExistence type="predicted"/>
<name>A0A917N974_9GAMM</name>
<reference evidence="3" key="1">
    <citation type="journal article" date="2014" name="Int. J. Syst. Evol. Microbiol.">
        <title>Complete genome sequence of Corynebacterium casei LMG S-19264T (=DSM 44701T), isolated from a smear-ripened cheese.</title>
        <authorList>
            <consortium name="US DOE Joint Genome Institute (JGI-PGF)"/>
            <person name="Walter F."/>
            <person name="Albersmeier A."/>
            <person name="Kalinowski J."/>
            <person name="Ruckert C."/>
        </authorList>
    </citation>
    <scope>NUCLEOTIDE SEQUENCE</scope>
    <source>
        <strain evidence="3">JCM 30804</strain>
    </source>
</reference>
<comment type="caution">
    <text evidence="3">The sequence shown here is derived from an EMBL/GenBank/DDBJ whole genome shotgun (WGS) entry which is preliminary data.</text>
</comment>
<feature type="transmembrane region" description="Helical" evidence="2">
    <location>
        <begin position="12"/>
        <end position="30"/>
    </location>
</feature>
<feature type="region of interest" description="Disordered" evidence="1">
    <location>
        <begin position="73"/>
        <end position="123"/>
    </location>
</feature>
<keyword evidence="2" id="KW-0472">Membrane</keyword>
<feature type="compositionally biased region" description="Basic and acidic residues" evidence="1">
    <location>
        <begin position="107"/>
        <end position="123"/>
    </location>
</feature>
<dbReference type="AlphaFoldDB" id="A0A917N974"/>
<evidence type="ECO:0000313" key="3">
    <source>
        <dbReference type="EMBL" id="GGI73730.1"/>
    </source>
</evidence>
<keyword evidence="2" id="KW-1133">Transmembrane helix</keyword>